<keyword evidence="3" id="KW-1133">Transmembrane helix</keyword>
<dbReference type="Gene3D" id="3.30.70.2390">
    <property type="match status" value="1"/>
</dbReference>
<dbReference type="InterPro" id="IPR027381">
    <property type="entry name" value="LytR/CpsA/Psr_C"/>
</dbReference>
<name>A0A1T5CIE8_9FIRM</name>
<evidence type="ECO:0000256" key="3">
    <source>
        <dbReference type="SAM" id="Phobius"/>
    </source>
</evidence>
<evidence type="ECO:0000313" key="6">
    <source>
        <dbReference type="EMBL" id="SKB59227.1"/>
    </source>
</evidence>
<keyword evidence="3" id="KW-0812">Transmembrane</keyword>
<keyword evidence="7" id="KW-1185">Reference proteome</keyword>
<sequence>MKHFLKIFISFFMIFTLVFGAGFYFYFEKDEVDKTIEAAVKTEELDTKVKKERVNILMLGIDALNGKYEANTSRTDTMMLLSIDPKTSTAFILSIPRDSRVKIRGRQGMDKINHAHAYGGVDLALKTTKDLLQIPIHHYVRVDYQALFKTIDDIGGVEIDVPMNMKYSDPYATPPLKIDLKKGRQILDGQKSMEYLRFRKGYANQDLGRINAQQEFIQAVLEKVMSPASIIRVPQYIETLFMYVDTDMSKKDMLDLAKEGLKIKPAEIQKSVVPGDAATINGISYYKIDEETLKSDLEFLMSGNYPEILDENSTEENNSDSSTNSNQAPETPVVNEKDAQIIILNGSGKNGVATRASDLLKIEDFTITKTGNADKFSYDETIIYYKDNKKLANSVKNILGKGKIVQQAEKYQNIEPDVLIVIGKDF</sequence>
<dbReference type="PANTHER" id="PTHR33392:SF6">
    <property type="entry name" value="POLYISOPRENYL-TEICHOIC ACID--PEPTIDOGLYCAN TEICHOIC ACID TRANSFERASE TAGU"/>
    <property type="match status" value="1"/>
</dbReference>
<evidence type="ECO:0000259" key="4">
    <source>
        <dbReference type="Pfam" id="PF03816"/>
    </source>
</evidence>
<feature type="transmembrane region" description="Helical" evidence="3">
    <location>
        <begin position="7"/>
        <end position="27"/>
    </location>
</feature>
<dbReference type="InterPro" id="IPR004474">
    <property type="entry name" value="LytR_CpsA_psr"/>
</dbReference>
<organism evidence="6 7">
    <name type="scientific">Acetoanaerobium noterae</name>
    <dbReference type="NCBI Taxonomy" id="745369"/>
    <lineage>
        <taxon>Bacteria</taxon>
        <taxon>Bacillati</taxon>
        <taxon>Bacillota</taxon>
        <taxon>Clostridia</taxon>
        <taxon>Peptostreptococcales</taxon>
        <taxon>Filifactoraceae</taxon>
        <taxon>Acetoanaerobium</taxon>
    </lineage>
</organism>
<evidence type="ECO:0000313" key="7">
    <source>
        <dbReference type="Proteomes" id="UP000243406"/>
    </source>
</evidence>
<feature type="domain" description="LytR/CpsA/Psr regulator C-terminal" evidence="5">
    <location>
        <begin position="339"/>
        <end position="426"/>
    </location>
</feature>
<dbReference type="RefSeq" id="WP_079590001.1">
    <property type="nucleotide sequence ID" value="NZ_FUYN01000005.1"/>
</dbReference>
<dbReference type="EMBL" id="FUYN01000005">
    <property type="protein sequence ID" value="SKB59227.1"/>
    <property type="molecule type" value="Genomic_DNA"/>
</dbReference>
<dbReference type="AlphaFoldDB" id="A0A1T5CIE8"/>
<accession>A0A1T5CIE8</accession>
<comment type="similarity">
    <text evidence="1">Belongs to the LytR/CpsA/Psr (LCP) family.</text>
</comment>
<gene>
    <name evidence="6" type="ORF">SAMN02745120_2195</name>
</gene>
<protein>
    <submittedName>
        <fullName evidence="6">Transcriptional attenuator, LytR family</fullName>
    </submittedName>
</protein>
<feature type="region of interest" description="Disordered" evidence="2">
    <location>
        <begin position="309"/>
        <end position="333"/>
    </location>
</feature>
<feature type="compositionally biased region" description="Acidic residues" evidence="2">
    <location>
        <begin position="309"/>
        <end position="318"/>
    </location>
</feature>
<reference evidence="7" key="1">
    <citation type="submission" date="2017-02" db="EMBL/GenBank/DDBJ databases">
        <authorList>
            <person name="Varghese N."/>
            <person name="Submissions S."/>
        </authorList>
    </citation>
    <scope>NUCLEOTIDE SEQUENCE [LARGE SCALE GENOMIC DNA]</scope>
    <source>
        <strain evidence="7">ATCC 35199</strain>
    </source>
</reference>
<evidence type="ECO:0000259" key="5">
    <source>
        <dbReference type="Pfam" id="PF13399"/>
    </source>
</evidence>
<dbReference type="Pfam" id="PF03816">
    <property type="entry name" value="LytR_cpsA_psr"/>
    <property type="match status" value="1"/>
</dbReference>
<feature type="domain" description="Cell envelope-related transcriptional attenuator" evidence="4">
    <location>
        <begin position="74"/>
        <end position="225"/>
    </location>
</feature>
<proteinExistence type="inferred from homology"/>
<keyword evidence="3" id="KW-0472">Membrane</keyword>
<dbReference type="Proteomes" id="UP000243406">
    <property type="component" value="Unassembled WGS sequence"/>
</dbReference>
<dbReference type="PANTHER" id="PTHR33392">
    <property type="entry name" value="POLYISOPRENYL-TEICHOIC ACID--PEPTIDOGLYCAN TEICHOIC ACID TRANSFERASE TAGU"/>
    <property type="match status" value="1"/>
</dbReference>
<dbReference type="Pfam" id="PF13399">
    <property type="entry name" value="LytR_C"/>
    <property type="match status" value="1"/>
</dbReference>
<dbReference type="InterPro" id="IPR050922">
    <property type="entry name" value="LytR/CpsA/Psr_CW_biosynth"/>
</dbReference>
<dbReference type="NCBIfam" id="TIGR00350">
    <property type="entry name" value="lytR_cpsA_psr"/>
    <property type="match status" value="1"/>
</dbReference>
<dbReference type="Gene3D" id="3.40.630.190">
    <property type="entry name" value="LCP protein"/>
    <property type="match status" value="1"/>
</dbReference>
<evidence type="ECO:0000256" key="1">
    <source>
        <dbReference type="ARBA" id="ARBA00006068"/>
    </source>
</evidence>
<dbReference type="OrthoDB" id="305468at2"/>
<evidence type="ECO:0000256" key="2">
    <source>
        <dbReference type="SAM" id="MobiDB-lite"/>
    </source>
</evidence>